<evidence type="ECO:0000259" key="3">
    <source>
        <dbReference type="PROSITE" id="PS50002"/>
    </source>
</evidence>
<evidence type="ECO:0000313" key="5">
    <source>
        <dbReference type="Proteomes" id="UP000567885"/>
    </source>
</evidence>
<accession>A0A8H5SSV9</accession>
<dbReference type="SMART" id="SM00326">
    <property type="entry name" value="SH3"/>
    <property type="match status" value="1"/>
</dbReference>
<dbReference type="AlphaFoldDB" id="A0A8H5SSV9"/>
<dbReference type="Proteomes" id="UP000567885">
    <property type="component" value="Unassembled WGS sequence"/>
</dbReference>
<dbReference type="GO" id="GO:0030864">
    <property type="term" value="C:cortical actin cytoskeleton"/>
    <property type="evidence" value="ECO:0007669"/>
    <property type="project" value="TreeGrafter"/>
</dbReference>
<reference evidence="4 5" key="1">
    <citation type="submission" date="2020-05" db="EMBL/GenBank/DDBJ databases">
        <title>Identification and distribution of gene clusters putatively required for synthesis of sphingolipid metabolism inhibitors in phylogenetically diverse species of the filamentous fungus Fusarium.</title>
        <authorList>
            <person name="Kim H.-S."/>
            <person name="Busman M."/>
            <person name="Brown D.W."/>
            <person name="Divon H."/>
            <person name="Uhlig S."/>
            <person name="Proctor R.H."/>
        </authorList>
    </citation>
    <scope>NUCLEOTIDE SEQUENCE [LARGE SCALE GENOMIC DNA]</scope>
    <source>
        <strain evidence="4 5">NRRL 20693</strain>
    </source>
</reference>
<dbReference type="EMBL" id="JAAGWQ010000374">
    <property type="protein sequence ID" value="KAF5656294.1"/>
    <property type="molecule type" value="Genomic_DNA"/>
</dbReference>
<keyword evidence="5" id="KW-1185">Reference proteome</keyword>
<comment type="caution">
    <text evidence="4">The sequence shown here is derived from an EMBL/GenBank/DDBJ whole genome shotgun (WGS) entry which is preliminary data.</text>
</comment>
<evidence type="ECO:0000313" key="4">
    <source>
        <dbReference type="EMBL" id="KAF5656294.1"/>
    </source>
</evidence>
<sequence length="73" mass="8007">EPEPVPQAPATAPADAGHTAVAIYDYEAAEDNELSFPEDATITNLDFPDEDWWFGHYAGHSGLFPANYVQLNQ</sequence>
<evidence type="ECO:0000256" key="1">
    <source>
        <dbReference type="ARBA" id="ARBA00022443"/>
    </source>
</evidence>
<dbReference type="GO" id="GO:0030427">
    <property type="term" value="C:site of polarized growth"/>
    <property type="evidence" value="ECO:0007669"/>
    <property type="project" value="TreeGrafter"/>
</dbReference>
<name>A0A8H5SSV9_FUSHE</name>
<dbReference type="Gene3D" id="2.30.30.40">
    <property type="entry name" value="SH3 Domains"/>
    <property type="match status" value="1"/>
</dbReference>
<dbReference type="GO" id="GO:0030833">
    <property type="term" value="P:regulation of actin filament polymerization"/>
    <property type="evidence" value="ECO:0007669"/>
    <property type="project" value="TreeGrafter"/>
</dbReference>
<feature type="non-terminal residue" evidence="4">
    <location>
        <position position="73"/>
    </location>
</feature>
<keyword evidence="1 2" id="KW-0728">SH3 domain</keyword>
<proteinExistence type="predicted"/>
<protein>
    <submittedName>
        <fullName evidence="4">Cortactin</fullName>
    </submittedName>
</protein>
<dbReference type="InterPro" id="IPR001452">
    <property type="entry name" value="SH3_domain"/>
</dbReference>
<gene>
    <name evidence="4" type="ORF">FHETE_11066</name>
</gene>
<dbReference type="PANTHER" id="PTHR10829">
    <property type="entry name" value="CORTACTIN AND DREBRIN"/>
    <property type="match status" value="1"/>
</dbReference>
<dbReference type="OrthoDB" id="5971719at2759"/>
<organism evidence="4 5">
    <name type="scientific">Fusarium heterosporum</name>
    <dbReference type="NCBI Taxonomy" id="42747"/>
    <lineage>
        <taxon>Eukaryota</taxon>
        <taxon>Fungi</taxon>
        <taxon>Dikarya</taxon>
        <taxon>Ascomycota</taxon>
        <taxon>Pezizomycotina</taxon>
        <taxon>Sordariomycetes</taxon>
        <taxon>Hypocreomycetidae</taxon>
        <taxon>Hypocreales</taxon>
        <taxon>Nectriaceae</taxon>
        <taxon>Fusarium</taxon>
        <taxon>Fusarium heterosporum species complex</taxon>
    </lineage>
</organism>
<dbReference type="InterPro" id="IPR036028">
    <property type="entry name" value="SH3-like_dom_sf"/>
</dbReference>
<dbReference type="PROSITE" id="PS50002">
    <property type="entry name" value="SH3"/>
    <property type="match status" value="1"/>
</dbReference>
<dbReference type="PANTHER" id="PTHR10829:SF25">
    <property type="entry name" value="DREBRIN-LIKE PROTEIN"/>
    <property type="match status" value="1"/>
</dbReference>
<evidence type="ECO:0000256" key="2">
    <source>
        <dbReference type="PROSITE-ProRule" id="PRU00192"/>
    </source>
</evidence>
<dbReference type="GO" id="GO:0005884">
    <property type="term" value="C:actin filament"/>
    <property type="evidence" value="ECO:0007669"/>
    <property type="project" value="TreeGrafter"/>
</dbReference>
<dbReference type="Pfam" id="PF14604">
    <property type="entry name" value="SH3_9"/>
    <property type="match status" value="1"/>
</dbReference>
<dbReference type="GO" id="GO:0051015">
    <property type="term" value="F:actin filament binding"/>
    <property type="evidence" value="ECO:0007669"/>
    <property type="project" value="TreeGrafter"/>
</dbReference>
<dbReference type="PRINTS" id="PR00452">
    <property type="entry name" value="SH3DOMAIN"/>
</dbReference>
<dbReference type="FunFam" id="2.30.30.40:FF:000242">
    <property type="entry name" value="Actin binding protein"/>
    <property type="match status" value="1"/>
</dbReference>
<dbReference type="SUPFAM" id="SSF50044">
    <property type="entry name" value="SH3-domain"/>
    <property type="match status" value="1"/>
</dbReference>
<feature type="domain" description="SH3" evidence="3">
    <location>
        <begin position="15"/>
        <end position="73"/>
    </location>
</feature>